<name>A0ABV6RKM3_9GAMM</name>
<dbReference type="RefSeq" id="WP_386665688.1">
    <property type="nucleotide sequence ID" value="NZ_JBHLTG010000001.1"/>
</dbReference>
<reference evidence="1 2" key="1">
    <citation type="submission" date="2024-09" db="EMBL/GenBank/DDBJ databases">
        <authorList>
            <person name="Sun Q."/>
            <person name="Mori K."/>
        </authorList>
    </citation>
    <scope>NUCLEOTIDE SEQUENCE [LARGE SCALE GENOMIC DNA]</scope>
    <source>
        <strain evidence="1 2">KCTC 23076</strain>
    </source>
</reference>
<keyword evidence="2" id="KW-1185">Reference proteome</keyword>
<organism evidence="1 2">
    <name type="scientific">Lysobacter korlensis</name>
    <dbReference type="NCBI Taxonomy" id="553636"/>
    <lineage>
        <taxon>Bacteria</taxon>
        <taxon>Pseudomonadati</taxon>
        <taxon>Pseudomonadota</taxon>
        <taxon>Gammaproteobacteria</taxon>
        <taxon>Lysobacterales</taxon>
        <taxon>Lysobacteraceae</taxon>
        <taxon>Lysobacter</taxon>
    </lineage>
</organism>
<evidence type="ECO:0000313" key="2">
    <source>
        <dbReference type="Proteomes" id="UP001589896"/>
    </source>
</evidence>
<dbReference type="EMBL" id="JBHLTG010000001">
    <property type="protein sequence ID" value="MFC0677341.1"/>
    <property type="molecule type" value="Genomic_DNA"/>
</dbReference>
<protein>
    <submittedName>
        <fullName evidence="1">Uncharacterized protein</fullName>
    </submittedName>
</protein>
<accession>A0ABV6RKM3</accession>
<sequence>MLDAFPTRTAPTDSATHTYTHIHIHIHIHKASHRVRITTLG</sequence>
<dbReference type="Proteomes" id="UP001589896">
    <property type="component" value="Unassembled WGS sequence"/>
</dbReference>
<evidence type="ECO:0000313" key="1">
    <source>
        <dbReference type="EMBL" id="MFC0677341.1"/>
    </source>
</evidence>
<comment type="caution">
    <text evidence="1">The sequence shown here is derived from an EMBL/GenBank/DDBJ whole genome shotgun (WGS) entry which is preliminary data.</text>
</comment>
<gene>
    <name evidence="1" type="ORF">ACFFGH_05675</name>
</gene>
<proteinExistence type="predicted"/>